<dbReference type="Proteomes" id="UP001243989">
    <property type="component" value="Unassembled WGS sequence"/>
</dbReference>
<evidence type="ECO:0000256" key="1">
    <source>
        <dbReference type="SAM" id="MobiDB-lite"/>
    </source>
</evidence>
<feature type="signal peptide" evidence="2">
    <location>
        <begin position="1"/>
        <end position="19"/>
    </location>
</feature>
<evidence type="ECO:0000313" key="3">
    <source>
        <dbReference type="EMBL" id="KAK1635254.1"/>
    </source>
</evidence>
<keyword evidence="4" id="KW-1185">Reference proteome</keyword>
<evidence type="ECO:0000313" key="4">
    <source>
        <dbReference type="Proteomes" id="UP001243989"/>
    </source>
</evidence>
<name>A0AAI9ZNI9_9PEZI</name>
<evidence type="ECO:0000256" key="2">
    <source>
        <dbReference type="SAM" id="SignalP"/>
    </source>
</evidence>
<gene>
    <name evidence="3" type="ORF">BDP81DRAFT_472783</name>
</gene>
<dbReference type="RefSeq" id="XP_060443861.1">
    <property type="nucleotide sequence ID" value="XM_060594628.1"/>
</dbReference>
<feature type="region of interest" description="Disordered" evidence="1">
    <location>
        <begin position="227"/>
        <end position="247"/>
    </location>
</feature>
<protein>
    <submittedName>
        <fullName evidence="3">Uncharacterized protein</fullName>
    </submittedName>
</protein>
<proteinExistence type="predicted"/>
<organism evidence="3 4">
    <name type="scientific">Colletotrichum phormii</name>
    <dbReference type="NCBI Taxonomy" id="359342"/>
    <lineage>
        <taxon>Eukaryota</taxon>
        <taxon>Fungi</taxon>
        <taxon>Dikarya</taxon>
        <taxon>Ascomycota</taxon>
        <taxon>Pezizomycotina</taxon>
        <taxon>Sordariomycetes</taxon>
        <taxon>Hypocreomycetidae</taxon>
        <taxon>Glomerellales</taxon>
        <taxon>Glomerellaceae</taxon>
        <taxon>Colletotrichum</taxon>
        <taxon>Colletotrichum acutatum species complex</taxon>
    </lineage>
</organism>
<comment type="caution">
    <text evidence="3">The sequence shown here is derived from an EMBL/GenBank/DDBJ whole genome shotgun (WGS) entry which is preliminary data.</text>
</comment>
<dbReference type="GeneID" id="85479490"/>
<dbReference type="EMBL" id="JAHMHQ010000013">
    <property type="protein sequence ID" value="KAK1635254.1"/>
    <property type="molecule type" value="Genomic_DNA"/>
</dbReference>
<feature type="chain" id="PRO_5042539379" evidence="2">
    <location>
        <begin position="20"/>
        <end position="263"/>
    </location>
</feature>
<feature type="compositionally biased region" description="Basic and acidic residues" evidence="1">
    <location>
        <begin position="238"/>
        <end position="247"/>
    </location>
</feature>
<reference evidence="3" key="1">
    <citation type="submission" date="2021-06" db="EMBL/GenBank/DDBJ databases">
        <title>Comparative genomics, transcriptomics and evolutionary studies reveal genomic signatures of adaptation to plant cell wall in hemibiotrophic fungi.</title>
        <authorList>
            <consortium name="DOE Joint Genome Institute"/>
            <person name="Baroncelli R."/>
            <person name="Diaz J.F."/>
            <person name="Benocci T."/>
            <person name="Peng M."/>
            <person name="Battaglia E."/>
            <person name="Haridas S."/>
            <person name="Andreopoulos W."/>
            <person name="Labutti K."/>
            <person name="Pangilinan J."/>
            <person name="Floch G.L."/>
            <person name="Makela M.R."/>
            <person name="Henrissat B."/>
            <person name="Grigoriev I.V."/>
            <person name="Crouch J.A."/>
            <person name="De Vries R.P."/>
            <person name="Sukno S.A."/>
            <person name="Thon M.R."/>
        </authorList>
    </citation>
    <scope>NUCLEOTIDE SEQUENCE</scope>
    <source>
        <strain evidence="3">CBS 102054</strain>
    </source>
</reference>
<keyword evidence="2" id="KW-0732">Signal</keyword>
<dbReference type="AlphaFoldDB" id="A0AAI9ZNI9"/>
<sequence>MKFSLPTVIAIFCTTTALALPQINNVGDLVERDGEGIDLSQIEIDDVEVDYDPTDFDGLEARAGNTIHCSNNGKIKRVKKEYKGKCHPKNSIGRQAAHNCERPRSGKSYLCVQSNKATCYLSLSIHYSGFSHLHSFSNMQSHVLSITASLPLSMVREMANSGAIDEISNSPNAVRHHIYWNSMRDNKTSKTQKSVLFAIYQTGQHGPQNGYRLCLVHQGYNIVSAKKSDGASDDEIDSLEKDIPQGHEEMVILGQAAALEETE</sequence>
<accession>A0AAI9ZNI9</accession>